<evidence type="ECO:0000256" key="1">
    <source>
        <dbReference type="SAM" id="MobiDB-lite"/>
    </source>
</evidence>
<gene>
    <name evidence="2" type="ORF">C0Q70_14436</name>
</gene>
<evidence type="ECO:0000313" key="2">
    <source>
        <dbReference type="EMBL" id="PVD26758.1"/>
    </source>
</evidence>
<dbReference type="AlphaFoldDB" id="A0A2T7NZZ7"/>
<evidence type="ECO:0000313" key="3">
    <source>
        <dbReference type="Proteomes" id="UP000245119"/>
    </source>
</evidence>
<dbReference type="EMBL" id="PZQS01000008">
    <property type="protein sequence ID" value="PVD26758.1"/>
    <property type="molecule type" value="Genomic_DNA"/>
</dbReference>
<dbReference type="Proteomes" id="UP000245119">
    <property type="component" value="Linkage Group LG8"/>
</dbReference>
<protein>
    <submittedName>
        <fullName evidence="2">Uncharacterized protein</fullName>
    </submittedName>
</protein>
<comment type="caution">
    <text evidence="2">The sequence shown here is derived from an EMBL/GenBank/DDBJ whole genome shotgun (WGS) entry which is preliminary data.</text>
</comment>
<feature type="compositionally biased region" description="Basic and acidic residues" evidence="1">
    <location>
        <begin position="91"/>
        <end position="103"/>
    </location>
</feature>
<feature type="compositionally biased region" description="Basic and acidic residues" evidence="1">
    <location>
        <begin position="67"/>
        <end position="76"/>
    </location>
</feature>
<feature type="region of interest" description="Disordered" evidence="1">
    <location>
        <begin position="48"/>
        <end position="177"/>
    </location>
</feature>
<sequence length="177" mass="21015">MKTVVTGRGHDLGVGDICCQDEHNSNNQAKHVHVDTRIGYSNKQLLHSSHGATPFASPSAPGCGRYRRQDTRDRLQAIRHKRQDTRHKRQDTRAETRHKTQETRHKRRHKRQDTREDTRHKRQTQEKNTQDTRDKRKTQDTRDKTQETRDKTQDTRGVKLYANDDHNNWPPPRRWTC</sequence>
<name>A0A2T7NZZ7_POMCA</name>
<keyword evidence="3" id="KW-1185">Reference proteome</keyword>
<reference evidence="2 3" key="1">
    <citation type="submission" date="2018-04" db="EMBL/GenBank/DDBJ databases">
        <title>The genome of golden apple snail Pomacea canaliculata provides insight into stress tolerance and invasive adaptation.</title>
        <authorList>
            <person name="Liu C."/>
            <person name="Liu B."/>
            <person name="Ren Y."/>
            <person name="Zhang Y."/>
            <person name="Wang H."/>
            <person name="Li S."/>
            <person name="Jiang F."/>
            <person name="Yin L."/>
            <person name="Zhang G."/>
            <person name="Qian W."/>
            <person name="Fan W."/>
        </authorList>
    </citation>
    <scope>NUCLEOTIDE SEQUENCE [LARGE SCALE GENOMIC DNA]</scope>
    <source>
        <strain evidence="2">SZHN2017</strain>
        <tissue evidence="2">Muscle</tissue>
    </source>
</reference>
<proteinExistence type="predicted"/>
<organism evidence="2 3">
    <name type="scientific">Pomacea canaliculata</name>
    <name type="common">Golden apple snail</name>
    <dbReference type="NCBI Taxonomy" id="400727"/>
    <lineage>
        <taxon>Eukaryota</taxon>
        <taxon>Metazoa</taxon>
        <taxon>Spiralia</taxon>
        <taxon>Lophotrochozoa</taxon>
        <taxon>Mollusca</taxon>
        <taxon>Gastropoda</taxon>
        <taxon>Caenogastropoda</taxon>
        <taxon>Architaenioglossa</taxon>
        <taxon>Ampullarioidea</taxon>
        <taxon>Ampullariidae</taxon>
        <taxon>Pomacea</taxon>
    </lineage>
</organism>
<accession>A0A2T7NZZ7</accession>
<feature type="compositionally biased region" description="Basic and acidic residues" evidence="1">
    <location>
        <begin position="113"/>
        <end position="167"/>
    </location>
</feature>
<feature type="compositionally biased region" description="Basic residues" evidence="1">
    <location>
        <begin position="77"/>
        <end position="90"/>
    </location>
</feature>